<keyword evidence="1" id="KW-0812">Transmembrane</keyword>
<evidence type="ECO:0000256" key="1">
    <source>
        <dbReference type="SAM" id="Phobius"/>
    </source>
</evidence>
<evidence type="ECO:0000313" key="3">
    <source>
        <dbReference type="Proteomes" id="UP001500556"/>
    </source>
</evidence>
<keyword evidence="1" id="KW-0472">Membrane</keyword>
<keyword evidence="1" id="KW-1133">Transmembrane helix</keyword>
<sequence length="139" mass="14258">MVGTAGAALLAASTLHLGFQLTVTVLVYPALARVPADDWPAAHDAHSRSIVPLVVLTYAALLTTLGWSLATTPRSAWLLLAVLGTVITFGTTALAAAPTHARLGREGRTDGAIRFLLRADRVRAAGALVTVAGALLALG</sequence>
<proteinExistence type="predicted"/>
<reference evidence="3" key="1">
    <citation type="journal article" date="2019" name="Int. J. Syst. Evol. Microbiol.">
        <title>The Global Catalogue of Microorganisms (GCM) 10K type strain sequencing project: providing services to taxonomists for standard genome sequencing and annotation.</title>
        <authorList>
            <consortium name="The Broad Institute Genomics Platform"/>
            <consortium name="The Broad Institute Genome Sequencing Center for Infectious Disease"/>
            <person name="Wu L."/>
            <person name="Ma J."/>
        </authorList>
    </citation>
    <scope>NUCLEOTIDE SEQUENCE [LARGE SCALE GENOMIC DNA]</scope>
    <source>
        <strain evidence="3">JCM 18961</strain>
    </source>
</reference>
<feature type="transmembrane region" description="Helical" evidence="1">
    <location>
        <begin position="6"/>
        <end position="28"/>
    </location>
</feature>
<accession>A0ABP8YI02</accession>
<dbReference type="Proteomes" id="UP001500556">
    <property type="component" value="Unassembled WGS sequence"/>
</dbReference>
<feature type="transmembrane region" description="Helical" evidence="1">
    <location>
        <begin position="49"/>
        <end position="70"/>
    </location>
</feature>
<evidence type="ECO:0008006" key="4">
    <source>
        <dbReference type="Google" id="ProtNLM"/>
    </source>
</evidence>
<dbReference type="RefSeq" id="WP_345504641.1">
    <property type="nucleotide sequence ID" value="NZ_BAABLO010000012.1"/>
</dbReference>
<keyword evidence="3" id="KW-1185">Reference proteome</keyword>
<feature type="transmembrane region" description="Helical" evidence="1">
    <location>
        <begin position="76"/>
        <end position="101"/>
    </location>
</feature>
<name>A0ABP8YI02_9MICO</name>
<dbReference type="EMBL" id="BAABLO010000012">
    <property type="protein sequence ID" value="GAA4729460.1"/>
    <property type="molecule type" value="Genomic_DNA"/>
</dbReference>
<protein>
    <recommendedName>
        <fullName evidence="4">DUF1772 domain-containing protein</fullName>
    </recommendedName>
</protein>
<comment type="caution">
    <text evidence="2">The sequence shown here is derived from an EMBL/GenBank/DDBJ whole genome shotgun (WGS) entry which is preliminary data.</text>
</comment>
<organism evidence="2 3">
    <name type="scientific">Pedococcus ginsenosidimutans</name>
    <dbReference type="NCBI Taxonomy" id="490570"/>
    <lineage>
        <taxon>Bacteria</taxon>
        <taxon>Bacillati</taxon>
        <taxon>Actinomycetota</taxon>
        <taxon>Actinomycetes</taxon>
        <taxon>Micrococcales</taxon>
        <taxon>Intrasporangiaceae</taxon>
        <taxon>Pedococcus</taxon>
    </lineage>
</organism>
<evidence type="ECO:0000313" key="2">
    <source>
        <dbReference type="EMBL" id="GAA4729460.1"/>
    </source>
</evidence>
<gene>
    <name evidence="2" type="ORF">GCM10025782_30470</name>
</gene>